<evidence type="ECO:0000256" key="13">
    <source>
        <dbReference type="ARBA" id="ARBA00023136"/>
    </source>
</evidence>
<evidence type="ECO:0000256" key="11">
    <source>
        <dbReference type="ARBA" id="ARBA00023002"/>
    </source>
</evidence>
<dbReference type="GO" id="GO:0005506">
    <property type="term" value="F:iron ion binding"/>
    <property type="evidence" value="ECO:0007669"/>
    <property type="project" value="InterPro"/>
</dbReference>
<reference evidence="16 17" key="1">
    <citation type="journal article" date="2024" name="Nat. Commun.">
        <title>Phylogenomics reveals the evolutionary origins of lichenization in chlorophyte algae.</title>
        <authorList>
            <person name="Puginier C."/>
            <person name="Libourel C."/>
            <person name="Otte J."/>
            <person name="Skaloud P."/>
            <person name="Haon M."/>
            <person name="Grisel S."/>
            <person name="Petersen M."/>
            <person name="Berrin J.G."/>
            <person name="Delaux P.M."/>
            <person name="Dal Grande F."/>
            <person name="Keller J."/>
        </authorList>
    </citation>
    <scope>NUCLEOTIDE SEQUENCE [LARGE SCALE GENOMIC DNA]</scope>
    <source>
        <strain evidence="16 17">SAG 245.80</strain>
    </source>
</reference>
<evidence type="ECO:0000256" key="3">
    <source>
        <dbReference type="ARBA" id="ARBA00009324"/>
    </source>
</evidence>
<dbReference type="GO" id="GO:0080132">
    <property type="term" value="F:fatty acid 2-hydroxylase activity"/>
    <property type="evidence" value="ECO:0007669"/>
    <property type="project" value="InterPro"/>
</dbReference>
<keyword evidence="6" id="KW-0479">Metal-binding</keyword>
<feature type="domain" description="Fatty acid hydroxylase" evidence="15">
    <location>
        <begin position="81"/>
        <end position="219"/>
    </location>
</feature>
<keyword evidence="10" id="KW-1133">Transmembrane helix</keyword>
<dbReference type="GO" id="GO:0006633">
    <property type="term" value="P:fatty acid biosynthetic process"/>
    <property type="evidence" value="ECO:0007669"/>
    <property type="project" value="UniProtKB-KW"/>
</dbReference>
<evidence type="ECO:0000259" key="15">
    <source>
        <dbReference type="Pfam" id="PF04116"/>
    </source>
</evidence>
<evidence type="ECO:0000256" key="8">
    <source>
        <dbReference type="ARBA" id="ARBA00022832"/>
    </source>
</evidence>
<protein>
    <recommendedName>
        <fullName evidence="15">Fatty acid hydroxylase domain-containing protein</fullName>
    </recommendedName>
</protein>
<dbReference type="AlphaFoldDB" id="A0AAW1S8C7"/>
<keyword evidence="9" id="KW-0862">Zinc</keyword>
<organism evidence="16 17">
    <name type="scientific">Elliptochloris bilobata</name>
    <dbReference type="NCBI Taxonomy" id="381761"/>
    <lineage>
        <taxon>Eukaryota</taxon>
        <taxon>Viridiplantae</taxon>
        <taxon>Chlorophyta</taxon>
        <taxon>core chlorophytes</taxon>
        <taxon>Trebouxiophyceae</taxon>
        <taxon>Trebouxiophyceae incertae sedis</taxon>
        <taxon>Elliptochloris clade</taxon>
        <taxon>Elliptochloris</taxon>
    </lineage>
</organism>
<gene>
    <name evidence="16" type="ORF">WJX81_002567</name>
</gene>
<keyword evidence="5" id="KW-0812">Transmembrane</keyword>
<evidence type="ECO:0000313" key="17">
    <source>
        <dbReference type="Proteomes" id="UP001445335"/>
    </source>
</evidence>
<dbReference type="Pfam" id="PF04116">
    <property type="entry name" value="FA_hydroxylase"/>
    <property type="match status" value="1"/>
</dbReference>
<dbReference type="InterPro" id="IPR014430">
    <property type="entry name" value="Scs7"/>
</dbReference>
<evidence type="ECO:0000256" key="7">
    <source>
        <dbReference type="ARBA" id="ARBA00022824"/>
    </source>
</evidence>
<keyword evidence="17" id="KW-1185">Reference proteome</keyword>
<sequence>MDLRQPLLFQVGMMGPEYWKWVHAPVPGAPRFFRSGLLEHCTKTPWWVVPAVWGPVWLAAVARAVAAARAKPPWAALAAAAAGLLAWQALEYAIHRFIFHARPSGYWAITLHFGFHGCHHKYPSDGARLVFPPLPATAVAVLLNAASHALLPQALAPAAFAGVLGGYLAYDVMHYCLHHGRRRRGWLGALRAAHLAHHFRTPNAGFGISSGLFDALLATHVRCFVNRGLDSS</sequence>
<comment type="subcellular location">
    <subcellularLocation>
        <location evidence="2">Endoplasmic reticulum membrane</location>
        <topology evidence="2">Multi-pass membrane protein</topology>
    </subcellularLocation>
</comment>
<keyword evidence="7" id="KW-0256">Endoplasmic reticulum</keyword>
<evidence type="ECO:0000313" key="16">
    <source>
        <dbReference type="EMBL" id="KAK9841781.1"/>
    </source>
</evidence>
<name>A0AAW1S8C7_9CHLO</name>
<proteinExistence type="inferred from homology"/>
<dbReference type="GO" id="GO:0005789">
    <property type="term" value="C:endoplasmic reticulum membrane"/>
    <property type="evidence" value="ECO:0007669"/>
    <property type="project" value="UniProtKB-SubCell"/>
</dbReference>
<comment type="similarity">
    <text evidence="3">Belongs to the sterol desaturase family.</text>
</comment>
<dbReference type="InterPro" id="IPR006694">
    <property type="entry name" value="Fatty_acid_hydroxylase"/>
</dbReference>
<dbReference type="PANTHER" id="PTHR12863:SF1">
    <property type="entry name" value="FATTY ACID 2-HYDROXYLASE"/>
    <property type="match status" value="1"/>
</dbReference>
<dbReference type="EMBL" id="JALJOU010000010">
    <property type="protein sequence ID" value="KAK9841781.1"/>
    <property type="molecule type" value="Genomic_DNA"/>
</dbReference>
<dbReference type="PANTHER" id="PTHR12863">
    <property type="entry name" value="FATTY ACID HYDROXYLASE"/>
    <property type="match status" value="1"/>
</dbReference>
<keyword evidence="11" id="KW-0560">Oxidoreductase</keyword>
<evidence type="ECO:0000256" key="9">
    <source>
        <dbReference type="ARBA" id="ARBA00022833"/>
    </source>
</evidence>
<evidence type="ECO:0000256" key="1">
    <source>
        <dbReference type="ARBA" id="ARBA00001947"/>
    </source>
</evidence>
<keyword evidence="14" id="KW-0275">Fatty acid biosynthesis</keyword>
<comment type="cofactor">
    <cofactor evidence="1">
        <name>Zn(2+)</name>
        <dbReference type="ChEBI" id="CHEBI:29105"/>
    </cofactor>
</comment>
<evidence type="ECO:0000256" key="2">
    <source>
        <dbReference type="ARBA" id="ARBA00004477"/>
    </source>
</evidence>
<keyword evidence="8" id="KW-0276">Fatty acid metabolism</keyword>
<accession>A0AAW1S8C7</accession>
<evidence type="ECO:0000256" key="12">
    <source>
        <dbReference type="ARBA" id="ARBA00023098"/>
    </source>
</evidence>
<keyword evidence="4" id="KW-0444">Lipid biosynthesis</keyword>
<evidence type="ECO:0000256" key="6">
    <source>
        <dbReference type="ARBA" id="ARBA00022723"/>
    </source>
</evidence>
<keyword evidence="12" id="KW-0443">Lipid metabolism</keyword>
<dbReference type="Proteomes" id="UP001445335">
    <property type="component" value="Unassembled WGS sequence"/>
</dbReference>
<evidence type="ECO:0000256" key="5">
    <source>
        <dbReference type="ARBA" id="ARBA00022692"/>
    </source>
</evidence>
<evidence type="ECO:0000256" key="10">
    <source>
        <dbReference type="ARBA" id="ARBA00022989"/>
    </source>
</evidence>
<comment type="caution">
    <text evidence="16">The sequence shown here is derived from an EMBL/GenBank/DDBJ whole genome shotgun (WGS) entry which is preliminary data.</text>
</comment>
<evidence type="ECO:0000256" key="4">
    <source>
        <dbReference type="ARBA" id="ARBA00022516"/>
    </source>
</evidence>
<evidence type="ECO:0000256" key="14">
    <source>
        <dbReference type="ARBA" id="ARBA00023160"/>
    </source>
</evidence>
<keyword evidence="13" id="KW-0472">Membrane</keyword>